<evidence type="ECO:0000313" key="2">
    <source>
        <dbReference type="EMBL" id="GJU04617.1"/>
    </source>
</evidence>
<comment type="caution">
    <text evidence="2">The sequence shown here is derived from an EMBL/GenBank/DDBJ whole genome shotgun (WGS) entry which is preliminary data.</text>
</comment>
<feature type="region of interest" description="Disordered" evidence="1">
    <location>
        <begin position="56"/>
        <end position="78"/>
    </location>
</feature>
<dbReference type="Proteomes" id="UP001151760">
    <property type="component" value="Unassembled WGS sequence"/>
</dbReference>
<reference evidence="2" key="1">
    <citation type="journal article" date="2022" name="Int. J. Mol. Sci.">
        <title>Draft Genome of Tanacetum Coccineum: Genomic Comparison of Closely Related Tanacetum-Family Plants.</title>
        <authorList>
            <person name="Yamashiro T."/>
            <person name="Shiraishi A."/>
            <person name="Nakayama K."/>
            <person name="Satake H."/>
        </authorList>
    </citation>
    <scope>NUCLEOTIDE SEQUENCE</scope>
</reference>
<reference evidence="2" key="2">
    <citation type="submission" date="2022-01" db="EMBL/GenBank/DDBJ databases">
        <authorList>
            <person name="Yamashiro T."/>
            <person name="Shiraishi A."/>
            <person name="Satake H."/>
            <person name="Nakayama K."/>
        </authorList>
    </citation>
    <scope>NUCLEOTIDE SEQUENCE</scope>
</reference>
<evidence type="ECO:0000256" key="1">
    <source>
        <dbReference type="SAM" id="MobiDB-lite"/>
    </source>
</evidence>
<sequence length="192" mass="21472">MFRTILCCPNHTTAPATEGAPIPQPTSDEVIASQPDPKLAKKSKALVKWKASTSLVGPSESTQPKRKRRLKSKASEARSSSPVTWRRTKVILLELLLLQSCDLARVFVRLLLACSTLFSLTHLMPKLNRWKADDQAIQPFFSVYSEDMQCRLLIVVKRSGNSGLLLQQMMNGSDIGIQEKRAKLFKFEMGTV</sequence>
<gene>
    <name evidence="2" type="ORF">Tco_1121047</name>
</gene>
<protein>
    <submittedName>
        <fullName evidence="2">Uncharacterized protein</fullName>
    </submittedName>
</protein>
<dbReference type="EMBL" id="BQNB010021267">
    <property type="protein sequence ID" value="GJU04617.1"/>
    <property type="molecule type" value="Genomic_DNA"/>
</dbReference>
<proteinExistence type="predicted"/>
<name>A0ABQ5IWK5_9ASTR</name>
<feature type="region of interest" description="Disordered" evidence="1">
    <location>
        <begin position="9"/>
        <end position="39"/>
    </location>
</feature>
<evidence type="ECO:0000313" key="3">
    <source>
        <dbReference type="Proteomes" id="UP001151760"/>
    </source>
</evidence>
<organism evidence="2 3">
    <name type="scientific">Tanacetum coccineum</name>
    <dbReference type="NCBI Taxonomy" id="301880"/>
    <lineage>
        <taxon>Eukaryota</taxon>
        <taxon>Viridiplantae</taxon>
        <taxon>Streptophyta</taxon>
        <taxon>Embryophyta</taxon>
        <taxon>Tracheophyta</taxon>
        <taxon>Spermatophyta</taxon>
        <taxon>Magnoliopsida</taxon>
        <taxon>eudicotyledons</taxon>
        <taxon>Gunneridae</taxon>
        <taxon>Pentapetalae</taxon>
        <taxon>asterids</taxon>
        <taxon>campanulids</taxon>
        <taxon>Asterales</taxon>
        <taxon>Asteraceae</taxon>
        <taxon>Asteroideae</taxon>
        <taxon>Anthemideae</taxon>
        <taxon>Anthemidinae</taxon>
        <taxon>Tanacetum</taxon>
    </lineage>
</organism>
<keyword evidence="3" id="KW-1185">Reference proteome</keyword>
<accession>A0ABQ5IWK5</accession>